<organism evidence="2 3">
    <name type="scientific">Didymosphaeria variabile</name>
    <dbReference type="NCBI Taxonomy" id="1932322"/>
    <lineage>
        <taxon>Eukaryota</taxon>
        <taxon>Fungi</taxon>
        <taxon>Dikarya</taxon>
        <taxon>Ascomycota</taxon>
        <taxon>Pezizomycotina</taxon>
        <taxon>Dothideomycetes</taxon>
        <taxon>Pleosporomycetidae</taxon>
        <taxon>Pleosporales</taxon>
        <taxon>Massarineae</taxon>
        <taxon>Didymosphaeriaceae</taxon>
        <taxon>Didymosphaeria</taxon>
    </lineage>
</organism>
<keyword evidence="3" id="KW-1185">Reference proteome</keyword>
<evidence type="ECO:0008006" key="4">
    <source>
        <dbReference type="Google" id="ProtNLM"/>
    </source>
</evidence>
<dbReference type="RefSeq" id="XP_056068269.1">
    <property type="nucleotide sequence ID" value="XM_056216713.1"/>
</dbReference>
<evidence type="ECO:0000313" key="2">
    <source>
        <dbReference type="EMBL" id="KAJ4349339.1"/>
    </source>
</evidence>
<gene>
    <name evidence="2" type="ORF">N0V89_007953</name>
</gene>
<evidence type="ECO:0000313" key="3">
    <source>
        <dbReference type="Proteomes" id="UP001140513"/>
    </source>
</evidence>
<dbReference type="AlphaFoldDB" id="A0A9W9C847"/>
<dbReference type="GeneID" id="80911483"/>
<dbReference type="Proteomes" id="UP001140513">
    <property type="component" value="Unassembled WGS sequence"/>
</dbReference>
<comment type="caution">
    <text evidence="2">The sequence shown here is derived from an EMBL/GenBank/DDBJ whole genome shotgun (WGS) entry which is preliminary data.</text>
</comment>
<name>A0A9W9C847_9PLEO</name>
<accession>A0A9W9C847</accession>
<feature type="chain" id="PRO_5040976807" description="F-box domain-containing protein" evidence="1">
    <location>
        <begin position="23"/>
        <end position="208"/>
    </location>
</feature>
<reference evidence="2" key="1">
    <citation type="submission" date="2022-10" db="EMBL/GenBank/DDBJ databases">
        <title>Tapping the CABI collections for fungal endophytes: first genome assemblies for Collariella, Neodidymelliopsis, Ascochyta clinopodiicola, Didymella pomorum, Didymosphaeria variabile, Neocosmospora piperis and Neocucurbitaria cava.</title>
        <authorList>
            <person name="Hill R."/>
        </authorList>
    </citation>
    <scope>NUCLEOTIDE SEQUENCE</scope>
    <source>
        <strain evidence="2">IMI 356815</strain>
    </source>
</reference>
<dbReference type="EMBL" id="JAPEUX010000006">
    <property type="protein sequence ID" value="KAJ4349339.1"/>
    <property type="molecule type" value="Genomic_DNA"/>
</dbReference>
<protein>
    <recommendedName>
        <fullName evidence="4">F-box domain-containing protein</fullName>
    </recommendedName>
</protein>
<sequence>MAPMFNIMALPLDLILEFLAHAMRVRGAIRHRLGNRHLDVQIMKILRQSPFLEGLAVQLYKLGELGTEFMIWRLLHVLPVNPLWDEFRRLARTLADYGGNSEWSFEANISLLSRKANRGMHLMIKRLCDPHTELGSLGPPGLLDIDALRFEHDLVRTAIHSGDLSIVEILSTSAALQDLWREDGDALCELCVAGVQANDFFALEIILA</sequence>
<proteinExistence type="predicted"/>
<feature type="signal peptide" evidence="1">
    <location>
        <begin position="1"/>
        <end position="22"/>
    </location>
</feature>
<evidence type="ECO:0000256" key="1">
    <source>
        <dbReference type="SAM" id="SignalP"/>
    </source>
</evidence>
<keyword evidence="1" id="KW-0732">Signal</keyword>